<dbReference type="OrthoDB" id="10258062at2759"/>
<name>A0A225AI30_TALAT</name>
<feature type="domain" description="Telomere length regulation protein conserved" evidence="3">
    <location>
        <begin position="125"/>
        <end position="236"/>
    </location>
</feature>
<evidence type="ECO:0000313" key="5">
    <source>
        <dbReference type="Proteomes" id="UP000214365"/>
    </source>
</evidence>
<dbReference type="RefSeq" id="XP_020117995.1">
    <property type="nucleotide sequence ID" value="XM_020268978.1"/>
</dbReference>
<dbReference type="PANTHER" id="PTHR15830:SF10">
    <property type="entry name" value="TELOMERE LENGTH REGULATION PROTEIN TEL2 HOMOLOG"/>
    <property type="match status" value="1"/>
</dbReference>
<dbReference type="Gene3D" id="1.25.40.720">
    <property type="entry name" value="Telomere length regulation protein 2, C-terminal domain"/>
    <property type="match status" value="1"/>
</dbReference>
<sequence>MVEATGKTLKFDLEEFETEEAEWYLGLTGINDKMGSIEGLRNLTSEKEKLGRPRQIATPKVGRVNRPRASNIQRERSKIVAIEEVSDEDLDTEDDGFIPYAKPDSDASDSEEDPTLVQRGKPTAPVYIRDLVAYLKDSENVDRYHLGITNASLLIRRKAGFGTELLENIDGLALVILSLQNTYSLVNFHEHRLQAMIALLTAQPIRMGRFFTATFFDGDLSQAQRSAILTAMGLGARELAGYGEEDSKVMGLPSMTTQADFPSKKLPGHLQQFYETQGNESPVSALTERLSRTSLQPLALDAADAASGPNVLKVRTFSSRMEVERQRQQREAQRKKKFTSQDLHKDLTEGFFYPLVGRFAVMMQSRSLSSSGYNPFYSANILRLFLQTVTLVISTLGPHTPALPSVSQETLTLVLALHGTAVSTEPIVLPALLSLFLAIIDLNLAAGSSAEERLVTEHGPQVIELRDWTNDVFERTPVAISKTESTAKTDDTDQTRFLAAGILVKLGEVIQRYQGRLMGINVGFKQQFKTGEGEIHNLKSFFIFPLYLLIHLRYLPSISPLLGRVFRGLKTTQIISIPSSSAAWRSTINDLRNIYLEERWKECESKCLHLVDTCETMPVIHGYLLFLIASCVEMHARNMHHYSAAKPKKMEDAAMWLERCEEALSNATSPTNEYEVVASADHTPQISGRVQPSVSNDLEMTPTPMMRQSTSTLRTYNNVRGVSACDENAKSVEGVTESITKIIDVDLRNPFHKESDPFLSISSTNTPQRDSLEKIQEWAMSLPRLTPSPLRIRKARQPSQVLHYAVLPSSLSSMSIVSGETDLEDEEAPNSQESSLRIQAKKEAWRAEIDRRIAHRMRRDEDNLFRRRDLNHPMERTTTDELDVDCEMSSPTGTPGSNGLQSRAIPRTLSEMIHDFLGNEGNRNMSAACLAPIPHSSSAKPLPLCPRPKKCETEDCRDDNPDSDRASLARLEHAWEKMASFNKVHLAVADTQSLPAVEKTWHQLSEEYHLKRSNEKRDLQAFQARVARFNHQLSSLSRSLQQNIFLLRQLARDIEHNRSSHMQGQRLPPSKSYWSFALSRGIIDEKADDYDEHRDKPAMRLNVGWAAPGTLLNETKGARIERLKRGCFQTVGLRNEKRGHKGDEWYSYLCSEAVGDIRGLQAA</sequence>
<comment type="caution">
    <text evidence="4">The sequence shown here is derived from an EMBL/GenBank/DDBJ whole genome shotgun (WGS) entry which is preliminary data.</text>
</comment>
<evidence type="ECO:0000256" key="2">
    <source>
        <dbReference type="SAM" id="MobiDB-lite"/>
    </source>
</evidence>
<protein>
    <recommendedName>
        <fullName evidence="3">Telomere length regulation protein conserved domain-containing protein</fullName>
    </recommendedName>
</protein>
<dbReference type="GO" id="GO:0051879">
    <property type="term" value="F:Hsp90 protein binding"/>
    <property type="evidence" value="ECO:0007669"/>
    <property type="project" value="TreeGrafter"/>
</dbReference>
<evidence type="ECO:0000313" key="4">
    <source>
        <dbReference type="EMBL" id="OKL57874.1"/>
    </source>
</evidence>
<keyword evidence="5" id="KW-1185">Reference proteome</keyword>
<dbReference type="PANTHER" id="PTHR15830">
    <property type="entry name" value="TELOMERE LENGTH REGULATION PROTEIN TEL2 FAMILY MEMBER"/>
    <property type="match status" value="1"/>
</dbReference>
<organism evidence="4 5">
    <name type="scientific">Talaromyces atroroseus</name>
    <dbReference type="NCBI Taxonomy" id="1441469"/>
    <lineage>
        <taxon>Eukaryota</taxon>
        <taxon>Fungi</taxon>
        <taxon>Dikarya</taxon>
        <taxon>Ascomycota</taxon>
        <taxon>Pezizomycotina</taxon>
        <taxon>Eurotiomycetes</taxon>
        <taxon>Eurotiomycetidae</taxon>
        <taxon>Eurotiales</taxon>
        <taxon>Trichocomaceae</taxon>
        <taxon>Talaromyces</taxon>
        <taxon>Talaromyces sect. Trachyspermi</taxon>
    </lineage>
</organism>
<dbReference type="AlphaFoldDB" id="A0A225AI30"/>
<evidence type="ECO:0000256" key="1">
    <source>
        <dbReference type="ARBA" id="ARBA00006133"/>
    </source>
</evidence>
<feature type="region of interest" description="Disordered" evidence="2">
    <location>
        <begin position="89"/>
        <end position="118"/>
    </location>
</feature>
<dbReference type="GO" id="GO:0042162">
    <property type="term" value="F:telomeric DNA binding"/>
    <property type="evidence" value="ECO:0007669"/>
    <property type="project" value="TreeGrafter"/>
</dbReference>
<gene>
    <name evidence="4" type="ORF">UA08_06675</name>
</gene>
<accession>A0A225AI30</accession>
<dbReference type="EMBL" id="LFMY01000010">
    <property type="protein sequence ID" value="OKL57874.1"/>
    <property type="molecule type" value="Genomic_DNA"/>
</dbReference>
<dbReference type="Pfam" id="PF10193">
    <property type="entry name" value="Telomere_reg-2"/>
    <property type="match status" value="1"/>
</dbReference>
<dbReference type="Proteomes" id="UP000214365">
    <property type="component" value="Unassembled WGS sequence"/>
</dbReference>
<dbReference type="STRING" id="1441469.A0A225AI30"/>
<dbReference type="GO" id="GO:0005829">
    <property type="term" value="C:cytosol"/>
    <property type="evidence" value="ECO:0007669"/>
    <property type="project" value="TreeGrafter"/>
</dbReference>
<dbReference type="InterPro" id="IPR038528">
    <property type="entry name" value="TEL2_C_sf"/>
</dbReference>
<dbReference type="InterPro" id="IPR051970">
    <property type="entry name" value="TEL2_Regulation"/>
</dbReference>
<evidence type="ECO:0000259" key="3">
    <source>
        <dbReference type="Pfam" id="PF10193"/>
    </source>
</evidence>
<dbReference type="GeneID" id="31006430"/>
<dbReference type="GO" id="GO:0051083">
    <property type="term" value="P:'de novo' cotranslational protein folding"/>
    <property type="evidence" value="ECO:0007669"/>
    <property type="project" value="TreeGrafter"/>
</dbReference>
<comment type="similarity">
    <text evidence="1">Belongs to the TEL2 family.</text>
</comment>
<proteinExistence type="inferred from homology"/>
<dbReference type="InterPro" id="IPR019337">
    <property type="entry name" value="Telomere_length_regulation_dom"/>
</dbReference>
<reference evidence="4 5" key="1">
    <citation type="submission" date="2015-06" db="EMBL/GenBank/DDBJ databases">
        <title>Talaromyces atroroseus IBT 11181 draft genome.</title>
        <authorList>
            <person name="Rasmussen K.B."/>
            <person name="Rasmussen S."/>
            <person name="Petersen B."/>
            <person name="Sicheritz-Ponten T."/>
            <person name="Mortensen U.H."/>
            <person name="Thrane U."/>
        </authorList>
    </citation>
    <scope>NUCLEOTIDE SEQUENCE [LARGE SCALE GENOMIC DNA]</scope>
    <source>
        <strain evidence="4 5">IBT 11181</strain>
    </source>
</reference>